<evidence type="ECO:0000313" key="2">
    <source>
        <dbReference type="EMBL" id="OGB85520.1"/>
    </source>
</evidence>
<sequence length="138" mass="16634">MSLLHLFKISYYFDPVVSYDFPGFWVVVVLLAAALMFSVWFGRTIAHRKNLSGHVREFWQGWVNLGGTLSIVGLIYLFFRFENLMYVNWRLWPALLILYVIGRSLYLIYVYKKVLPKRAAEKESRKMMSYYFRRRQRK</sequence>
<dbReference type="Proteomes" id="UP000179010">
    <property type="component" value="Unassembled WGS sequence"/>
</dbReference>
<evidence type="ECO:0000256" key="1">
    <source>
        <dbReference type="SAM" id="Phobius"/>
    </source>
</evidence>
<feature type="transmembrane region" description="Helical" evidence="1">
    <location>
        <begin position="23"/>
        <end position="41"/>
    </location>
</feature>
<keyword evidence="1" id="KW-1133">Transmembrane helix</keyword>
<keyword evidence="1" id="KW-0472">Membrane</keyword>
<feature type="transmembrane region" description="Helical" evidence="1">
    <location>
        <begin position="62"/>
        <end position="79"/>
    </location>
</feature>
<accession>A0A1F4PPK9</accession>
<evidence type="ECO:0000313" key="3">
    <source>
        <dbReference type="Proteomes" id="UP000179010"/>
    </source>
</evidence>
<reference evidence="2 3" key="1">
    <citation type="journal article" date="2016" name="Nat. Commun.">
        <title>Thousands of microbial genomes shed light on interconnected biogeochemical processes in an aquifer system.</title>
        <authorList>
            <person name="Anantharaman K."/>
            <person name="Brown C.T."/>
            <person name="Hug L.A."/>
            <person name="Sharon I."/>
            <person name="Castelle C.J."/>
            <person name="Probst A.J."/>
            <person name="Thomas B.C."/>
            <person name="Singh A."/>
            <person name="Wilkins M.J."/>
            <person name="Karaoz U."/>
            <person name="Brodie E.L."/>
            <person name="Williams K.H."/>
            <person name="Hubbard S.S."/>
            <person name="Banfield J.F."/>
        </authorList>
    </citation>
    <scope>NUCLEOTIDE SEQUENCE [LARGE SCALE GENOMIC DNA]</scope>
</reference>
<dbReference type="STRING" id="1798539.A2994_00650"/>
<dbReference type="AlphaFoldDB" id="A0A1F4PPK9"/>
<name>A0A1F4PPK9_UNCK3</name>
<organism evidence="2 3">
    <name type="scientific">candidate division Kazan bacterium RIFCSPLOWO2_01_FULL_48_13</name>
    <dbReference type="NCBI Taxonomy" id="1798539"/>
    <lineage>
        <taxon>Bacteria</taxon>
        <taxon>Bacteria division Kazan-3B-28</taxon>
    </lineage>
</organism>
<proteinExistence type="predicted"/>
<protein>
    <submittedName>
        <fullName evidence="2">Uncharacterized protein</fullName>
    </submittedName>
</protein>
<keyword evidence="1" id="KW-0812">Transmembrane</keyword>
<comment type="caution">
    <text evidence="2">The sequence shown here is derived from an EMBL/GenBank/DDBJ whole genome shotgun (WGS) entry which is preliminary data.</text>
</comment>
<dbReference type="EMBL" id="METE01000002">
    <property type="protein sequence ID" value="OGB85520.1"/>
    <property type="molecule type" value="Genomic_DNA"/>
</dbReference>
<gene>
    <name evidence="2" type="ORF">A2994_00650</name>
</gene>
<feature type="transmembrane region" description="Helical" evidence="1">
    <location>
        <begin position="91"/>
        <end position="111"/>
    </location>
</feature>